<dbReference type="InterPro" id="IPR001680">
    <property type="entry name" value="WD40_rpt"/>
</dbReference>
<reference evidence="3" key="1">
    <citation type="journal article" date="2020" name="J. Eukaryot. Microbiol.">
        <title>De novo Sequencing, Assembly and Annotation of the Transcriptome for the Free-Living Testate Amoeba Arcella intermedia.</title>
        <authorList>
            <person name="Ribeiro G.M."/>
            <person name="Porfirio-Sousa A.L."/>
            <person name="Maurer-Alcala X.X."/>
            <person name="Katz L.A."/>
            <person name="Lahr D.J.G."/>
        </authorList>
    </citation>
    <scope>NUCLEOTIDE SEQUENCE</scope>
</reference>
<dbReference type="InterPro" id="IPR036322">
    <property type="entry name" value="WD40_repeat_dom_sf"/>
</dbReference>
<dbReference type="PANTHER" id="PTHR10856:SF0">
    <property type="entry name" value="CORONIN"/>
    <property type="match status" value="1"/>
</dbReference>
<dbReference type="Pfam" id="PF00400">
    <property type="entry name" value="WD40"/>
    <property type="match status" value="1"/>
</dbReference>
<protein>
    <recommendedName>
        <fullName evidence="2">Coronin</fullName>
    </recommendedName>
</protein>
<comment type="similarity">
    <text evidence="2">Belongs to the WD repeat coronin family.</text>
</comment>
<dbReference type="Gene3D" id="2.130.10.10">
    <property type="entry name" value="YVTN repeat-like/Quinoprotein amine dehydrogenase"/>
    <property type="match status" value="1"/>
</dbReference>
<dbReference type="GO" id="GO:0051015">
    <property type="term" value="F:actin filament binding"/>
    <property type="evidence" value="ECO:0007669"/>
    <property type="project" value="TreeGrafter"/>
</dbReference>
<accession>A0A6B2L625</accession>
<evidence type="ECO:0000256" key="2">
    <source>
        <dbReference type="RuleBase" id="RU280818"/>
    </source>
</evidence>
<dbReference type="GO" id="GO:0007015">
    <property type="term" value="P:actin filament organization"/>
    <property type="evidence" value="ECO:0007669"/>
    <property type="project" value="TreeGrafter"/>
</dbReference>
<keyword evidence="1 2" id="KW-0853">WD repeat</keyword>
<dbReference type="SMART" id="SM01167">
    <property type="entry name" value="DUF1900"/>
    <property type="match status" value="1"/>
</dbReference>
<dbReference type="InterPro" id="IPR015943">
    <property type="entry name" value="WD40/YVTN_repeat-like_dom_sf"/>
</dbReference>
<evidence type="ECO:0000256" key="1">
    <source>
        <dbReference type="PROSITE-ProRule" id="PRU00221"/>
    </source>
</evidence>
<organism evidence="3">
    <name type="scientific">Arcella intermedia</name>
    <dbReference type="NCBI Taxonomy" id="1963864"/>
    <lineage>
        <taxon>Eukaryota</taxon>
        <taxon>Amoebozoa</taxon>
        <taxon>Tubulinea</taxon>
        <taxon>Elardia</taxon>
        <taxon>Arcellinida</taxon>
        <taxon>Sphaerothecina</taxon>
        <taxon>Arcellidae</taxon>
        <taxon>Arcella</taxon>
    </lineage>
</organism>
<dbReference type="EMBL" id="GIBP01003450">
    <property type="protein sequence ID" value="NDV32419.1"/>
    <property type="molecule type" value="Transcribed_RNA"/>
</dbReference>
<dbReference type="AlphaFoldDB" id="A0A6B2L625"/>
<proteinExistence type="inferred from homology"/>
<dbReference type="PROSITE" id="PS50082">
    <property type="entry name" value="WD_REPEATS_2"/>
    <property type="match status" value="1"/>
</dbReference>
<keyword evidence="2" id="KW-0677">Repeat</keyword>
<dbReference type="InterPro" id="IPR015505">
    <property type="entry name" value="Coronin"/>
</dbReference>
<dbReference type="SMART" id="SM00320">
    <property type="entry name" value="WD40"/>
    <property type="match status" value="4"/>
</dbReference>
<dbReference type="PANTHER" id="PTHR10856">
    <property type="entry name" value="CORONIN"/>
    <property type="match status" value="1"/>
</dbReference>
<sequence>MNPKSLSGAGENVISVNSKLTAVLWQTNGFGGLLVVPTRDTDMEGSIPSKCPPNPKLVEASRGRLISDFSLSRLEEYLMVTASEDSIRTWKFESELWPMNGKGGNVSDFKEELKVEGKRINKIDLHPLLPNLLTASTRDFSIRLFDINKNSEFLKLETDMKDILQSFSWDPLGSTFATSCKDRYLRTWDPRQSKMIASVETHASTKGFQVKWLGDTELLLTSGFTKSGEREISIWDHRDLTRSIGTQKFGTAATPILPLFDEGNNLIFLAGRGDGNIQIYEQISSPPFFVFVNEFKSSTPSSDLCAFPKKMVDTRKWEIIRFAKLSKTTLEHLSFFIPRKGEQFQEDLYPPTFSGETTLSLDEWVAGNNLTPQLMSYFQNVL</sequence>
<name>A0A6B2L625_9EUKA</name>
<evidence type="ECO:0000313" key="3">
    <source>
        <dbReference type="EMBL" id="NDV32419.1"/>
    </source>
</evidence>
<dbReference type="SUPFAM" id="SSF50978">
    <property type="entry name" value="WD40 repeat-like"/>
    <property type="match status" value="1"/>
</dbReference>
<dbReference type="Pfam" id="PF16300">
    <property type="entry name" value="WD40_4"/>
    <property type="match status" value="1"/>
</dbReference>
<feature type="repeat" description="WD" evidence="1">
    <location>
        <begin position="157"/>
        <end position="198"/>
    </location>
</feature>